<dbReference type="InterPro" id="IPR016193">
    <property type="entry name" value="Cytidine_deaminase-like"/>
</dbReference>
<comment type="function">
    <text evidence="1 14">Converts 2,5-diamino-6-(ribosylamino)-4(3h)-pyrimidinone 5'-phosphate into 5-amino-6-(ribosylamino)-2,4(1h,3h)-pyrimidinedione 5'-phosphate.</text>
</comment>
<sequence length="361" mass="39064">MYRALDLAKLGIGHTNPNPLVGAVIVKNGAVISEGYHAQYGGPHAEINAFNNATEPVEGATMYVTLEPCSHYGKTPPCANAIVERGIKKVVIAMKDPNPLVEGKGIQILKDAGIEVITGVLEQQAKRLNEVFVKYITTGLPFCLLKTAMTLDGKIAAVSGESKWISDEISRHYVHKLRHQYTAIMVGIGTVLADDPLLTTRLEGSQIRNPVRIVVDTHGRIPLKAKLLQCDNHTKTIVAVTALADQRKLKSIEAAGAEVVVAPIKNNHVDLGYVMQWLGNNKIDSVLLEGGSTLNYAALQEGIVDKVITFVAPKILGGETAKTPIGGTGIPHIQDAILLENMSFVKLYNDLMIEAYIRKEV</sequence>
<evidence type="ECO:0000256" key="7">
    <source>
        <dbReference type="ARBA" id="ARBA00022801"/>
    </source>
</evidence>
<dbReference type="InterPro" id="IPR024072">
    <property type="entry name" value="DHFR-like_dom_sf"/>
</dbReference>
<feature type="binding site" evidence="17">
    <location>
        <position position="44"/>
    </location>
    <ligand>
        <name>Zn(2+)</name>
        <dbReference type="ChEBI" id="CHEBI:29105"/>
        <note>catalytic</note>
    </ligand>
</feature>
<gene>
    <name evidence="19" type="ORF">SAMN02745975_00355</name>
</gene>
<feature type="binding site" evidence="16">
    <location>
        <position position="162"/>
    </location>
    <ligand>
        <name>substrate</name>
    </ligand>
</feature>
<feature type="binding site" evidence="17">
    <location>
        <position position="69"/>
    </location>
    <ligand>
        <name>Zn(2+)</name>
        <dbReference type="ChEBI" id="CHEBI:29105"/>
        <note>catalytic</note>
    </ligand>
</feature>
<feature type="domain" description="CMP/dCMP-type deaminase" evidence="18">
    <location>
        <begin position="1"/>
        <end position="116"/>
    </location>
</feature>
<comment type="catalytic activity">
    <reaction evidence="12 14">
        <text>5-amino-6-(5-phospho-D-ribitylamino)uracil + NADP(+) = 5-amino-6-(5-phospho-D-ribosylamino)uracil + NADPH + H(+)</text>
        <dbReference type="Rhea" id="RHEA:17845"/>
        <dbReference type="ChEBI" id="CHEBI:15378"/>
        <dbReference type="ChEBI" id="CHEBI:57783"/>
        <dbReference type="ChEBI" id="CHEBI:58349"/>
        <dbReference type="ChEBI" id="CHEBI:58421"/>
        <dbReference type="ChEBI" id="CHEBI:58453"/>
        <dbReference type="EC" id="1.1.1.193"/>
    </reaction>
</comment>
<dbReference type="CDD" id="cd01284">
    <property type="entry name" value="Riboflavin_deaminase-reductase"/>
    <property type="match status" value="1"/>
</dbReference>
<feature type="binding site" evidence="16">
    <location>
        <position position="289"/>
    </location>
    <ligand>
        <name>substrate</name>
    </ligand>
</feature>
<comment type="cofactor">
    <cofactor evidence="14 17">
        <name>Zn(2+)</name>
        <dbReference type="ChEBI" id="CHEBI:29105"/>
    </cofactor>
    <text evidence="14 17">Binds 1 zinc ion.</text>
</comment>
<dbReference type="InterPro" id="IPR050765">
    <property type="entry name" value="Riboflavin_Biosynth_HTPR"/>
</dbReference>
<feature type="binding site" evidence="16">
    <location>
        <position position="194"/>
    </location>
    <ligand>
        <name>NADP(+)</name>
        <dbReference type="ChEBI" id="CHEBI:58349"/>
    </ligand>
</feature>
<evidence type="ECO:0000256" key="16">
    <source>
        <dbReference type="PIRSR" id="PIRSR006769-2"/>
    </source>
</evidence>
<evidence type="ECO:0000256" key="3">
    <source>
        <dbReference type="ARBA" id="ARBA00004910"/>
    </source>
</evidence>
<dbReference type="AlphaFoldDB" id="A0A1M6D336"/>
<keyword evidence="11" id="KW-0511">Multifunctional enzyme</keyword>
<evidence type="ECO:0000259" key="18">
    <source>
        <dbReference type="PROSITE" id="PS51747"/>
    </source>
</evidence>
<evidence type="ECO:0000313" key="20">
    <source>
        <dbReference type="Proteomes" id="UP000184536"/>
    </source>
</evidence>
<evidence type="ECO:0000256" key="5">
    <source>
        <dbReference type="ARBA" id="ARBA00007417"/>
    </source>
</evidence>
<feature type="active site" description="Proton donor" evidence="15">
    <location>
        <position position="46"/>
    </location>
</feature>
<keyword evidence="8 14" id="KW-0862">Zinc</keyword>
<keyword evidence="14" id="KW-0686">Riboflavin biosynthesis</keyword>
<evidence type="ECO:0000256" key="9">
    <source>
        <dbReference type="ARBA" id="ARBA00022857"/>
    </source>
</evidence>
<proteinExistence type="inferred from homology"/>
<dbReference type="PROSITE" id="PS51747">
    <property type="entry name" value="CYT_DCMP_DEAMINASES_2"/>
    <property type="match status" value="1"/>
</dbReference>
<evidence type="ECO:0000256" key="11">
    <source>
        <dbReference type="ARBA" id="ARBA00023268"/>
    </source>
</evidence>
<feature type="binding site" evidence="16">
    <location>
        <position position="217"/>
    </location>
    <ligand>
        <name>NADP(+)</name>
        <dbReference type="ChEBI" id="CHEBI:58349"/>
    </ligand>
</feature>
<evidence type="ECO:0000256" key="15">
    <source>
        <dbReference type="PIRSR" id="PIRSR006769-1"/>
    </source>
</evidence>
<feature type="binding site" evidence="16">
    <location>
        <position position="198"/>
    </location>
    <ligand>
        <name>substrate</name>
    </ligand>
</feature>
<protein>
    <recommendedName>
        <fullName evidence="14">Riboflavin biosynthesis protein RibD</fullName>
    </recommendedName>
    <domain>
        <recommendedName>
            <fullName evidence="14">Diaminohydroxyphosphoribosylaminopyrimidine deaminase</fullName>
            <shortName evidence="14">DRAP deaminase</shortName>
            <ecNumber evidence="14">3.5.4.26</ecNumber>
        </recommendedName>
        <alternativeName>
            <fullName evidence="14">Riboflavin-specific deaminase</fullName>
        </alternativeName>
    </domain>
    <domain>
        <recommendedName>
            <fullName evidence="14">5-amino-6-(5-phosphoribosylamino)uracil reductase</fullName>
            <ecNumber evidence="14">1.1.1.193</ecNumber>
        </recommendedName>
        <alternativeName>
            <fullName evidence="14">HTP reductase</fullName>
        </alternativeName>
    </domain>
</protein>
<comment type="pathway">
    <text evidence="2 14">Cofactor biosynthesis; riboflavin biosynthesis; 5-amino-6-(D-ribitylamino)uracil from GTP: step 2/4.</text>
</comment>
<dbReference type="GO" id="GO:0050661">
    <property type="term" value="F:NADP binding"/>
    <property type="evidence" value="ECO:0007669"/>
    <property type="project" value="InterPro"/>
</dbReference>
<evidence type="ECO:0000256" key="8">
    <source>
        <dbReference type="ARBA" id="ARBA00022833"/>
    </source>
</evidence>
<dbReference type="UniPathway" id="UPA00275">
    <property type="reaction ID" value="UER00401"/>
</dbReference>
<evidence type="ECO:0000256" key="4">
    <source>
        <dbReference type="ARBA" id="ARBA00005259"/>
    </source>
</evidence>
<dbReference type="SUPFAM" id="SSF53927">
    <property type="entry name" value="Cytidine deaminase-like"/>
    <property type="match status" value="1"/>
</dbReference>
<comment type="similarity">
    <text evidence="4 14">In the N-terminal section; belongs to the cytidine and deoxycytidylate deaminase family.</text>
</comment>
<comment type="similarity">
    <text evidence="5 14">In the C-terminal section; belongs to the HTP reductase family.</text>
</comment>
<dbReference type="PANTHER" id="PTHR38011">
    <property type="entry name" value="DIHYDROFOLATE REDUCTASE FAMILY PROTEIN (AFU_ORTHOLOGUE AFUA_8G06820)"/>
    <property type="match status" value="1"/>
</dbReference>
<dbReference type="InterPro" id="IPR004794">
    <property type="entry name" value="Eubact_RibD"/>
</dbReference>
<dbReference type="PANTHER" id="PTHR38011:SF7">
    <property type="entry name" value="2,5-DIAMINO-6-RIBOSYLAMINO-4(3H)-PYRIMIDINONE 5'-PHOSPHATE REDUCTASE"/>
    <property type="match status" value="1"/>
</dbReference>
<dbReference type="InterPro" id="IPR002734">
    <property type="entry name" value="RibDG_C"/>
</dbReference>
<feature type="binding site" evidence="16">
    <location>
        <position position="190"/>
    </location>
    <ligand>
        <name>NADP(+)</name>
        <dbReference type="ChEBI" id="CHEBI:58349"/>
    </ligand>
</feature>
<evidence type="ECO:0000256" key="13">
    <source>
        <dbReference type="ARBA" id="ARBA00049886"/>
    </source>
</evidence>
<dbReference type="GO" id="GO:0009231">
    <property type="term" value="P:riboflavin biosynthetic process"/>
    <property type="evidence" value="ECO:0007669"/>
    <property type="project" value="UniProtKB-UniPathway"/>
</dbReference>
<keyword evidence="20" id="KW-1185">Reference proteome</keyword>
<dbReference type="NCBIfam" id="TIGR00227">
    <property type="entry name" value="ribD_Cterm"/>
    <property type="match status" value="1"/>
</dbReference>
<dbReference type="InterPro" id="IPR011549">
    <property type="entry name" value="RibD_C"/>
</dbReference>
<dbReference type="SUPFAM" id="SSF53597">
    <property type="entry name" value="Dihydrofolate reductase-like"/>
    <property type="match status" value="1"/>
</dbReference>
<organism evidence="19 20">
    <name type="scientific">Geosporobacter subterraneus DSM 17957</name>
    <dbReference type="NCBI Taxonomy" id="1121919"/>
    <lineage>
        <taxon>Bacteria</taxon>
        <taxon>Bacillati</taxon>
        <taxon>Bacillota</taxon>
        <taxon>Clostridia</taxon>
        <taxon>Peptostreptococcales</taxon>
        <taxon>Thermotaleaceae</taxon>
        <taxon>Geosporobacter</taxon>
    </lineage>
</organism>
<comment type="pathway">
    <text evidence="3 14">Cofactor biosynthesis; riboflavin biosynthesis; 5-amino-6-(D-ribitylamino)uracil from GTP: step 3/4.</text>
</comment>
<evidence type="ECO:0000256" key="1">
    <source>
        <dbReference type="ARBA" id="ARBA00002151"/>
    </source>
</evidence>
<evidence type="ECO:0000313" key="19">
    <source>
        <dbReference type="EMBL" id="SHI67418.1"/>
    </source>
</evidence>
<keyword evidence="10 14" id="KW-0560">Oxidoreductase</keyword>
<dbReference type="Proteomes" id="UP000184536">
    <property type="component" value="Unassembled WGS sequence"/>
</dbReference>
<dbReference type="InterPro" id="IPR002125">
    <property type="entry name" value="CMP_dCMP_dom"/>
</dbReference>
<dbReference type="PIRSF" id="PIRSF006769">
    <property type="entry name" value="RibD"/>
    <property type="match status" value="1"/>
</dbReference>
<reference evidence="20" key="1">
    <citation type="submission" date="2016-11" db="EMBL/GenBank/DDBJ databases">
        <authorList>
            <person name="Varghese N."/>
            <person name="Submissions S."/>
        </authorList>
    </citation>
    <scope>NUCLEOTIDE SEQUENCE [LARGE SCALE GENOMIC DNA]</scope>
    <source>
        <strain evidence="20">DSM 17957</strain>
    </source>
</reference>
<comment type="catalytic activity">
    <reaction evidence="13 14">
        <text>2,5-diamino-6-hydroxy-4-(5-phosphoribosylamino)-pyrimidine + H2O + H(+) = 5-amino-6-(5-phospho-D-ribosylamino)uracil + NH4(+)</text>
        <dbReference type="Rhea" id="RHEA:21868"/>
        <dbReference type="ChEBI" id="CHEBI:15377"/>
        <dbReference type="ChEBI" id="CHEBI:15378"/>
        <dbReference type="ChEBI" id="CHEBI:28938"/>
        <dbReference type="ChEBI" id="CHEBI:58453"/>
        <dbReference type="ChEBI" id="CHEBI:58614"/>
        <dbReference type="EC" id="3.5.4.26"/>
    </reaction>
</comment>
<dbReference type="Gene3D" id="3.40.430.10">
    <property type="entry name" value="Dihydrofolate Reductase, subunit A"/>
    <property type="match status" value="1"/>
</dbReference>
<keyword evidence="7 14" id="KW-0378">Hydrolase</keyword>
<feature type="binding site" evidence="16">
    <location>
        <position position="178"/>
    </location>
    <ligand>
        <name>substrate</name>
    </ligand>
</feature>
<feature type="binding site" evidence="16">
    <location>
        <begin position="291"/>
        <end position="297"/>
    </location>
    <ligand>
        <name>NADP(+)</name>
        <dbReference type="ChEBI" id="CHEBI:58349"/>
    </ligand>
</feature>
<dbReference type="EC" id="1.1.1.193" evidence="14"/>
<keyword evidence="9 14" id="KW-0521">NADP</keyword>
<evidence type="ECO:0000256" key="2">
    <source>
        <dbReference type="ARBA" id="ARBA00004882"/>
    </source>
</evidence>
<dbReference type="STRING" id="1121919.SAMN02745975_00355"/>
<evidence type="ECO:0000256" key="12">
    <source>
        <dbReference type="ARBA" id="ARBA00049861"/>
    </source>
</evidence>
<dbReference type="Pfam" id="PF01872">
    <property type="entry name" value="RibD_C"/>
    <property type="match status" value="1"/>
</dbReference>
<dbReference type="NCBIfam" id="TIGR00326">
    <property type="entry name" value="eubact_ribD"/>
    <property type="match status" value="1"/>
</dbReference>
<dbReference type="FunFam" id="3.40.140.10:FF:000025">
    <property type="entry name" value="Riboflavin biosynthesis protein RibD"/>
    <property type="match status" value="1"/>
</dbReference>
<dbReference type="EMBL" id="FQZV01000005">
    <property type="protein sequence ID" value="SHI67418.1"/>
    <property type="molecule type" value="Genomic_DNA"/>
</dbReference>
<dbReference type="EC" id="3.5.4.26" evidence="14"/>
<dbReference type="Pfam" id="PF00383">
    <property type="entry name" value="dCMP_cyt_deam_1"/>
    <property type="match status" value="1"/>
</dbReference>
<keyword evidence="6 14" id="KW-0479">Metal-binding</keyword>
<dbReference type="GO" id="GO:0008703">
    <property type="term" value="F:5-amino-6-(5-phosphoribosylamino)uracil reductase activity"/>
    <property type="evidence" value="ECO:0007669"/>
    <property type="project" value="UniProtKB-EC"/>
</dbReference>
<dbReference type="Gene3D" id="3.40.140.10">
    <property type="entry name" value="Cytidine Deaminase, domain 2"/>
    <property type="match status" value="1"/>
</dbReference>
<name>A0A1M6D336_9FIRM</name>
<feature type="binding site" evidence="17">
    <location>
        <position position="78"/>
    </location>
    <ligand>
        <name>Zn(2+)</name>
        <dbReference type="ChEBI" id="CHEBI:29105"/>
        <note>catalytic</note>
    </ligand>
</feature>
<dbReference type="GO" id="GO:0046872">
    <property type="term" value="F:metal ion binding"/>
    <property type="evidence" value="ECO:0007669"/>
    <property type="project" value="UniProtKB-KW"/>
</dbReference>
<evidence type="ECO:0000256" key="17">
    <source>
        <dbReference type="PIRSR" id="PIRSR006769-3"/>
    </source>
</evidence>
<accession>A0A1M6D336</accession>
<feature type="binding site" evidence="16">
    <location>
        <position position="148"/>
    </location>
    <ligand>
        <name>NADP(+)</name>
        <dbReference type="ChEBI" id="CHEBI:58349"/>
    </ligand>
</feature>
<evidence type="ECO:0000256" key="10">
    <source>
        <dbReference type="ARBA" id="ARBA00023002"/>
    </source>
</evidence>
<feature type="binding site" evidence="16">
    <location>
        <position position="164"/>
    </location>
    <ligand>
        <name>NADP(+)</name>
        <dbReference type="ChEBI" id="CHEBI:58349"/>
    </ligand>
</feature>
<evidence type="ECO:0000256" key="6">
    <source>
        <dbReference type="ARBA" id="ARBA00022723"/>
    </source>
</evidence>
<evidence type="ECO:0000256" key="14">
    <source>
        <dbReference type="PIRNR" id="PIRNR006769"/>
    </source>
</evidence>
<feature type="binding site" evidence="16">
    <location>
        <position position="201"/>
    </location>
    <ligand>
        <name>substrate</name>
    </ligand>
</feature>
<dbReference type="GO" id="GO:0008835">
    <property type="term" value="F:diaminohydroxyphosphoribosylaminopyrimidine deaminase activity"/>
    <property type="evidence" value="ECO:0007669"/>
    <property type="project" value="UniProtKB-EC"/>
</dbReference>